<organism evidence="1 2">
    <name type="scientific">Strigamia maritima</name>
    <name type="common">European centipede</name>
    <name type="synonym">Geophilus maritimus</name>
    <dbReference type="NCBI Taxonomy" id="126957"/>
    <lineage>
        <taxon>Eukaryota</taxon>
        <taxon>Metazoa</taxon>
        <taxon>Ecdysozoa</taxon>
        <taxon>Arthropoda</taxon>
        <taxon>Myriapoda</taxon>
        <taxon>Chilopoda</taxon>
        <taxon>Pleurostigmophora</taxon>
        <taxon>Geophilomorpha</taxon>
        <taxon>Linotaeniidae</taxon>
        <taxon>Strigamia</taxon>
    </lineage>
</organism>
<sequence length="370" mass="42000">MLPHRRGCEMLAIPVGALTMKTTINKPSSHTKKCQDRQLLLGGTFRTDSSHLVNNSALEKVTFMLISKLIITCLSCDKLHPHPAINIEDAKQRADKRVKERGSECIIIRNHGDKDVKEKREIGVISTAVNGQASERHMCNFHLPERDKRKCGESRIRASCNVKAVLGFWLLKSKIHFRKSQGHIPLPKLTVCNFATVMEPLDIQKFENSVKLMRTKQNLTKFLFFKGHSGYLQGKIVTTSDPGKFRFVLEELREKIDNLKIEYHIADLLLVATINLKGFCIRRGENVNKLSGLSPLKMNRYITVPLLTEVMDFYRKCISTNQEGAVSSALNRDCKRRPSSSFSGERGVARDVGFAYRRGMNKEENVQDET</sequence>
<proteinExistence type="predicted"/>
<name>T1J605_STRMM</name>
<protein>
    <submittedName>
        <fullName evidence="1">Uncharacterized protein</fullName>
    </submittedName>
</protein>
<evidence type="ECO:0000313" key="1">
    <source>
        <dbReference type="EnsemblMetazoa" id="SMAR009068-PA"/>
    </source>
</evidence>
<accession>T1J605</accession>
<keyword evidence="2" id="KW-1185">Reference proteome</keyword>
<dbReference type="Proteomes" id="UP000014500">
    <property type="component" value="Unassembled WGS sequence"/>
</dbReference>
<dbReference type="EnsemblMetazoa" id="SMAR009068-RA">
    <property type="protein sequence ID" value="SMAR009068-PA"/>
    <property type="gene ID" value="SMAR009068"/>
</dbReference>
<dbReference type="HOGENOM" id="CLU_748684_0_0_1"/>
<reference evidence="2" key="1">
    <citation type="submission" date="2011-05" db="EMBL/GenBank/DDBJ databases">
        <authorList>
            <person name="Richards S.R."/>
            <person name="Qu J."/>
            <person name="Jiang H."/>
            <person name="Jhangiani S.N."/>
            <person name="Agravi P."/>
            <person name="Goodspeed R."/>
            <person name="Gross S."/>
            <person name="Mandapat C."/>
            <person name="Jackson L."/>
            <person name="Mathew T."/>
            <person name="Pu L."/>
            <person name="Thornton R."/>
            <person name="Saada N."/>
            <person name="Wilczek-Boney K.B."/>
            <person name="Lee S."/>
            <person name="Kovar C."/>
            <person name="Wu Y."/>
            <person name="Scherer S.E."/>
            <person name="Worley K.C."/>
            <person name="Muzny D.M."/>
            <person name="Gibbs R."/>
        </authorList>
    </citation>
    <scope>NUCLEOTIDE SEQUENCE</scope>
    <source>
        <strain evidence="2">Brora</strain>
    </source>
</reference>
<evidence type="ECO:0000313" key="2">
    <source>
        <dbReference type="Proteomes" id="UP000014500"/>
    </source>
</evidence>
<dbReference type="AlphaFoldDB" id="T1J605"/>
<reference evidence="1" key="2">
    <citation type="submission" date="2015-02" db="UniProtKB">
        <authorList>
            <consortium name="EnsemblMetazoa"/>
        </authorList>
    </citation>
    <scope>IDENTIFICATION</scope>
</reference>
<dbReference type="EMBL" id="JH431869">
    <property type="status" value="NOT_ANNOTATED_CDS"/>
    <property type="molecule type" value="Genomic_DNA"/>
</dbReference>